<dbReference type="GO" id="GO:0005737">
    <property type="term" value="C:cytoplasm"/>
    <property type="evidence" value="ECO:0007669"/>
    <property type="project" value="TreeGrafter"/>
</dbReference>
<gene>
    <name evidence="2" type="primary">pphA</name>
    <name evidence="2" type="ORF">V22_33020</name>
</gene>
<dbReference type="GO" id="GO:0004722">
    <property type="term" value="F:protein serine/threonine phosphatase activity"/>
    <property type="evidence" value="ECO:0007669"/>
    <property type="project" value="UniProtKB-EC"/>
</dbReference>
<evidence type="ECO:0000313" key="3">
    <source>
        <dbReference type="Proteomes" id="UP000319976"/>
    </source>
</evidence>
<dbReference type="PANTHER" id="PTHR42850">
    <property type="entry name" value="METALLOPHOSPHOESTERASE"/>
    <property type="match status" value="1"/>
</dbReference>
<dbReference type="AlphaFoldDB" id="A0A517TCD4"/>
<dbReference type="KEGG" id="chya:V22_33020"/>
<dbReference type="InterPro" id="IPR029052">
    <property type="entry name" value="Metallo-depent_PP-like"/>
</dbReference>
<proteinExistence type="predicted"/>
<organism evidence="2 3">
    <name type="scientific">Calycomorphotria hydatis</name>
    <dbReference type="NCBI Taxonomy" id="2528027"/>
    <lineage>
        <taxon>Bacteria</taxon>
        <taxon>Pseudomonadati</taxon>
        <taxon>Planctomycetota</taxon>
        <taxon>Planctomycetia</taxon>
        <taxon>Planctomycetales</taxon>
        <taxon>Planctomycetaceae</taxon>
        <taxon>Calycomorphotria</taxon>
    </lineage>
</organism>
<dbReference type="CDD" id="cd00144">
    <property type="entry name" value="MPP_PPP_family"/>
    <property type="match status" value="1"/>
</dbReference>
<dbReference type="GO" id="GO:0110154">
    <property type="term" value="P:RNA decapping"/>
    <property type="evidence" value="ECO:0007669"/>
    <property type="project" value="TreeGrafter"/>
</dbReference>
<keyword evidence="2" id="KW-0378">Hydrolase</keyword>
<reference evidence="2 3" key="1">
    <citation type="submission" date="2019-02" db="EMBL/GenBank/DDBJ databases">
        <title>Deep-cultivation of Planctomycetes and their phenomic and genomic characterization uncovers novel biology.</title>
        <authorList>
            <person name="Wiegand S."/>
            <person name="Jogler M."/>
            <person name="Boedeker C."/>
            <person name="Pinto D."/>
            <person name="Vollmers J."/>
            <person name="Rivas-Marin E."/>
            <person name="Kohn T."/>
            <person name="Peeters S.H."/>
            <person name="Heuer A."/>
            <person name="Rast P."/>
            <person name="Oberbeckmann S."/>
            <person name="Bunk B."/>
            <person name="Jeske O."/>
            <person name="Meyerdierks A."/>
            <person name="Storesund J.E."/>
            <person name="Kallscheuer N."/>
            <person name="Luecker S."/>
            <person name="Lage O.M."/>
            <person name="Pohl T."/>
            <person name="Merkel B.J."/>
            <person name="Hornburger P."/>
            <person name="Mueller R.-W."/>
            <person name="Bruemmer F."/>
            <person name="Labrenz M."/>
            <person name="Spormann A.M."/>
            <person name="Op den Camp H."/>
            <person name="Overmann J."/>
            <person name="Amann R."/>
            <person name="Jetten M.S.M."/>
            <person name="Mascher T."/>
            <person name="Medema M.H."/>
            <person name="Devos D.P."/>
            <person name="Kaster A.-K."/>
            <person name="Ovreas L."/>
            <person name="Rohde M."/>
            <person name="Galperin M.Y."/>
            <person name="Jogler C."/>
        </authorList>
    </citation>
    <scope>NUCLEOTIDE SEQUENCE [LARGE SCALE GENOMIC DNA]</scope>
    <source>
        <strain evidence="2 3">V22</strain>
    </source>
</reference>
<dbReference type="PANTHER" id="PTHR42850:SF4">
    <property type="entry name" value="ZINC-DEPENDENT ENDOPOLYPHOSPHATASE"/>
    <property type="match status" value="1"/>
</dbReference>
<keyword evidence="3" id="KW-1185">Reference proteome</keyword>
<dbReference type="EMBL" id="CP036316">
    <property type="protein sequence ID" value="QDT66038.1"/>
    <property type="molecule type" value="Genomic_DNA"/>
</dbReference>
<dbReference type="InterPro" id="IPR004843">
    <property type="entry name" value="Calcineurin-like_PHP"/>
</dbReference>
<dbReference type="Gene3D" id="3.60.21.10">
    <property type="match status" value="1"/>
</dbReference>
<feature type="domain" description="Calcineurin-like phosphoesterase" evidence="1">
    <location>
        <begin position="4"/>
        <end position="142"/>
    </location>
</feature>
<dbReference type="OrthoDB" id="384253at2"/>
<dbReference type="RefSeq" id="WP_145264817.1">
    <property type="nucleotide sequence ID" value="NZ_CP036316.1"/>
</dbReference>
<protein>
    <submittedName>
        <fullName evidence="2">Serine/threonine-protein phosphatase 1</fullName>
        <ecNumber evidence="2">3.1.3.16</ecNumber>
    </submittedName>
</protein>
<dbReference type="Proteomes" id="UP000319976">
    <property type="component" value="Chromosome"/>
</dbReference>
<dbReference type="SUPFAM" id="SSF56300">
    <property type="entry name" value="Metallo-dependent phosphatases"/>
    <property type="match status" value="1"/>
</dbReference>
<name>A0A517TCD4_9PLAN</name>
<dbReference type="InterPro" id="IPR050126">
    <property type="entry name" value="Ap4A_hydrolase"/>
</dbReference>
<sequence length="235" mass="26268">MSGRTIAIGDVHGYDVPLAAMIDQLQLTGEDRVISLGDLCDRGPNTRGCIDLLRELSDRCLTEFIIGNHDEMMMNSRWATREENKFWLSIGGDTTLQSYGGDVKSIPQEHWEFLEQGLRFAESDSTIFVHANVEPSIRLEDQSVDWLRWNKITGTEPPHPSGRRIICGHAAQKTGRPLVWPGWVCIDTKVYADSGKLTALDVTNDLVYQVSRDGKPFPPVPLNQIANFVSENSNA</sequence>
<evidence type="ECO:0000259" key="1">
    <source>
        <dbReference type="Pfam" id="PF00149"/>
    </source>
</evidence>
<dbReference type="GO" id="GO:0008803">
    <property type="term" value="F:bis(5'-nucleosyl)-tetraphosphatase (symmetrical) activity"/>
    <property type="evidence" value="ECO:0007669"/>
    <property type="project" value="TreeGrafter"/>
</dbReference>
<dbReference type="Pfam" id="PF00149">
    <property type="entry name" value="Metallophos"/>
    <property type="match status" value="1"/>
</dbReference>
<evidence type="ECO:0000313" key="2">
    <source>
        <dbReference type="EMBL" id="QDT66038.1"/>
    </source>
</evidence>
<accession>A0A517TCD4</accession>
<dbReference type="EC" id="3.1.3.16" evidence="2"/>